<gene>
    <name evidence="1" type="ORF">LCGC14_1905500</name>
</gene>
<dbReference type="EMBL" id="LAZR01020028">
    <property type="protein sequence ID" value="KKL90351.1"/>
    <property type="molecule type" value="Genomic_DNA"/>
</dbReference>
<reference evidence="1" key="1">
    <citation type="journal article" date="2015" name="Nature">
        <title>Complex archaea that bridge the gap between prokaryotes and eukaryotes.</title>
        <authorList>
            <person name="Spang A."/>
            <person name="Saw J.H."/>
            <person name="Jorgensen S.L."/>
            <person name="Zaremba-Niedzwiedzka K."/>
            <person name="Martijn J."/>
            <person name="Lind A.E."/>
            <person name="van Eijk R."/>
            <person name="Schleper C."/>
            <person name="Guy L."/>
            <person name="Ettema T.J."/>
        </authorList>
    </citation>
    <scope>NUCLEOTIDE SEQUENCE</scope>
</reference>
<proteinExistence type="predicted"/>
<name>A0A0F9GIL8_9ZZZZ</name>
<comment type="caution">
    <text evidence="1">The sequence shown here is derived from an EMBL/GenBank/DDBJ whole genome shotgun (WGS) entry which is preliminary data.</text>
</comment>
<organism evidence="1">
    <name type="scientific">marine sediment metagenome</name>
    <dbReference type="NCBI Taxonomy" id="412755"/>
    <lineage>
        <taxon>unclassified sequences</taxon>
        <taxon>metagenomes</taxon>
        <taxon>ecological metagenomes</taxon>
    </lineage>
</organism>
<sequence>MVGLGNLWGDVMGRITEESDGTFTVETDFFFDLFEPLRGIPSRALAKQIIEALYEAERAGGAHYAESEC</sequence>
<dbReference type="AlphaFoldDB" id="A0A0F9GIL8"/>
<accession>A0A0F9GIL8</accession>
<protein>
    <submittedName>
        <fullName evidence="1">Uncharacterized protein</fullName>
    </submittedName>
</protein>
<evidence type="ECO:0000313" key="1">
    <source>
        <dbReference type="EMBL" id="KKL90351.1"/>
    </source>
</evidence>